<sequence>MMPKLVSHHASASEMLASCFFLHGVGIDDATVASEWIVGAGHVVLITASGNNFRYTWMRTQWLRFVDLIASNYIAISIA</sequence>
<organism evidence="1 2">
    <name type="scientific">Pseudorhodoplanes sinuspersici</name>
    <dbReference type="NCBI Taxonomy" id="1235591"/>
    <lineage>
        <taxon>Bacteria</taxon>
        <taxon>Pseudomonadati</taxon>
        <taxon>Pseudomonadota</taxon>
        <taxon>Alphaproteobacteria</taxon>
        <taxon>Hyphomicrobiales</taxon>
        <taxon>Pseudorhodoplanes</taxon>
    </lineage>
</organism>
<dbReference type="Proteomes" id="UP000194137">
    <property type="component" value="Chromosome"/>
</dbReference>
<dbReference type="STRING" id="1235591.CAK95_28530"/>
<gene>
    <name evidence="1" type="ORF">CAK95_28530</name>
</gene>
<proteinExistence type="predicted"/>
<evidence type="ECO:0000313" key="1">
    <source>
        <dbReference type="EMBL" id="ARQ02614.1"/>
    </source>
</evidence>
<name>A0A1W6ZZ49_9HYPH</name>
<evidence type="ECO:0000313" key="2">
    <source>
        <dbReference type="Proteomes" id="UP000194137"/>
    </source>
</evidence>
<dbReference type="AlphaFoldDB" id="A0A1W6ZZ49"/>
<dbReference type="EMBL" id="CP021112">
    <property type="protein sequence ID" value="ARQ02614.1"/>
    <property type="molecule type" value="Genomic_DNA"/>
</dbReference>
<protein>
    <submittedName>
        <fullName evidence="1">Uncharacterized protein</fullName>
    </submittedName>
</protein>
<accession>A0A1W6ZZ49</accession>
<keyword evidence="2" id="KW-1185">Reference proteome</keyword>
<dbReference type="KEGG" id="psin:CAK95_28530"/>
<reference evidence="1 2" key="1">
    <citation type="submission" date="2017-05" db="EMBL/GenBank/DDBJ databases">
        <title>Full genome sequence of Pseudorhodoplanes sinuspersici.</title>
        <authorList>
            <person name="Dastgheib S.M.M."/>
            <person name="Shavandi M."/>
            <person name="Tirandaz H."/>
        </authorList>
    </citation>
    <scope>NUCLEOTIDE SEQUENCE [LARGE SCALE GENOMIC DNA]</scope>
    <source>
        <strain evidence="1 2">RIPI110</strain>
    </source>
</reference>